<feature type="domain" description="BZIP" evidence="2">
    <location>
        <begin position="350"/>
        <end position="413"/>
    </location>
</feature>
<keyword evidence="4" id="KW-1185">Reference proteome</keyword>
<dbReference type="EMBL" id="JBJKFK010001172">
    <property type="protein sequence ID" value="KAL3313862.1"/>
    <property type="molecule type" value="Genomic_DNA"/>
</dbReference>
<accession>A0ABD2Q2N2</accession>
<dbReference type="PROSITE" id="PS50217">
    <property type="entry name" value="BZIP"/>
    <property type="match status" value="1"/>
</dbReference>
<comment type="caution">
    <text evidence="3">The sequence shown here is derived from an EMBL/GenBank/DDBJ whole genome shotgun (WGS) entry which is preliminary data.</text>
</comment>
<feature type="compositionally biased region" description="Basic and acidic residues" evidence="1">
    <location>
        <begin position="348"/>
        <end position="365"/>
    </location>
</feature>
<evidence type="ECO:0000313" key="4">
    <source>
        <dbReference type="Proteomes" id="UP001626550"/>
    </source>
</evidence>
<reference evidence="3 4" key="1">
    <citation type="submission" date="2024-11" db="EMBL/GenBank/DDBJ databases">
        <title>Adaptive evolution of stress response genes in parasites aligns with host niche diversity.</title>
        <authorList>
            <person name="Hahn C."/>
            <person name="Resl P."/>
        </authorList>
    </citation>
    <scope>NUCLEOTIDE SEQUENCE [LARGE SCALE GENOMIC DNA]</scope>
    <source>
        <strain evidence="3">EGGRZ-B1_66</strain>
        <tissue evidence="3">Body</tissue>
    </source>
</reference>
<feature type="compositionally biased region" description="Acidic residues" evidence="1">
    <location>
        <begin position="321"/>
        <end position="336"/>
    </location>
</feature>
<feature type="compositionally biased region" description="Basic and acidic residues" evidence="1">
    <location>
        <begin position="273"/>
        <end position="282"/>
    </location>
</feature>
<dbReference type="Proteomes" id="UP001626550">
    <property type="component" value="Unassembled WGS sequence"/>
</dbReference>
<name>A0ABD2Q2N2_9PLAT</name>
<feature type="region of interest" description="Disordered" evidence="1">
    <location>
        <begin position="271"/>
        <end position="377"/>
    </location>
</feature>
<evidence type="ECO:0000256" key="1">
    <source>
        <dbReference type="SAM" id="MobiDB-lite"/>
    </source>
</evidence>
<dbReference type="InterPro" id="IPR046347">
    <property type="entry name" value="bZIP_sf"/>
</dbReference>
<dbReference type="InterPro" id="IPR004827">
    <property type="entry name" value="bZIP"/>
</dbReference>
<dbReference type="SMART" id="SM00338">
    <property type="entry name" value="BRLZ"/>
    <property type="match status" value="1"/>
</dbReference>
<sequence>MPSRCTSPPCIIVYNPDWVQPPFAKAVQQSPGCGSDSSFHTELESSASRLTFSSSENISPELNSDCPVLDLDQLERLLPSSELENSSVDDWLSSMDLSENVSQEPQIINLQGTVPLVLAAKDLQPTHIIQLNGQLLTTGGAVNVVDLNEQNAGSQPTIILLQTAAPVAPSNTITADQTPNILLTTANTVNRSSSPAELWSNSSSPEQILPQRPKNANHGSFLSVLTHSSSFRNLCEENVVDMDEEDNEFINTFVKDLEWKESNVIQQLAKWSNETRRSRDSLRQSGTRINESPQVQEEQIQIRRRPSQQRRKRPSRFIPDSSDEDEDAEVTEEEPVEAPPKRKRSRPAPKDPERERRIKNNEASRKSRAAKKMKLEQMADESEELALENRKLSELYNHLAFVVEDIRELLVEGFNDKKLNS</sequence>
<evidence type="ECO:0000259" key="2">
    <source>
        <dbReference type="PROSITE" id="PS50217"/>
    </source>
</evidence>
<dbReference type="AlphaFoldDB" id="A0ABD2Q2N2"/>
<feature type="compositionally biased region" description="Polar residues" evidence="1">
    <location>
        <begin position="193"/>
        <end position="206"/>
    </location>
</feature>
<gene>
    <name evidence="3" type="ORF">Ciccas_007534</name>
</gene>
<dbReference type="Gene3D" id="1.20.5.170">
    <property type="match status" value="1"/>
</dbReference>
<feature type="compositionally biased region" description="Polar residues" evidence="1">
    <location>
        <begin position="283"/>
        <end position="295"/>
    </location>
</feature>
<organism evidence="3 4">
    <name type="scientific">Cichlidogyrus casuarinus</name>
    <dbReference type="NCBI Taxonomy" id="1844966"/>
    <lineage>
        <taxon>Eukaryota</taxon>
        <taxon>Metazoa</taxon>
        <taxon>Spiralia</taxon>
        <taxon>Lophotrochozoa</taxon>
        <taxon>Platyhelminthes</taxon>
        <taxon>Monogenea</taxon>
        <taxon>Monopisthocotylea</taxon>
        <taxon>Dactylogyridea</taxon>
        <taxon>Ancyrocephalidae</taxon>
        <taxon>Cichlidogyrus</taxon>
    </lineage>
</organism>
<protein>
    <recommendedName>
        <fullName evidence="2">BZIP domain-containing protein</fullName>
    </recommendedName>
</protein>
<feature type="region of interest" description="Disordered" evidence="1">
    <location>
        <begin position="193"/>
        <end position="215"/>
    </location>
</feature>
<feature type="compositionally biased region" description="Basic residues" evidence="1">
    <location>
        <begin position="302"/>
        <end position="315"/>
    </location>
</feature>
<evidence type="ECO:0000313" key="3">
    <source>
        <dbReference type="EMBL" id="KAL3313862.1"/>
    </source>
</evidence>
<proteinExistence type="predicted"/>
<dbReference type="Pfam" id="PF07716">
    <property type="entry name" value="bZIP_2"/>
    <property type="match status" value="1"/>
</dbReference>
<dbReference type="SUPFAM" id="SSF57959">
    <property type="entry name" value="Leucine zipper domain"/>
    <property type="match status" value="1"/>
</dbReference>